<dbReference type="Pfam" id="PF13246">
    <property type="entry name" value="Cation_ATPase"/>
    <property type="match status" value="1"/>
</dbReference>
<feature type="transmembrane region" description="Helical" evidence="19">
    <location>
        <begin position="891"/>
        <end position="912"/>
    </location>
</feature>
<keyword evidence="7 18" id="KW-0479">Metal-binding</keyword>
<keyword evidence="6 19" id="KW-0812">Transmembrane</keyword>
<dbReference type="InterPro" id="IPR032631">
    <property type="entry name" value="P-type_ATPase_N"/>
</dbReference>
<dbReference type="SUPFAM" id="SSF81653">
    <property type="entry name" value="Calcium ATPase, transduction domain A"/>
    <property type="match status" value="1"/>
</dbReference>
<reference evidence="23 24" key="1">
    <citation type="submission" date="2024-11" db="EMBL/GenBank/DDBJ databases">
        <title>Adaptive evolution of stress response genes in parasites aligns with host niche diversity.</title>
        <authorList>
            <person name="Hahn C."/>
            <person name="Resl P."/>
        </authorList>
    </citation>
    <scope>NUCLEOTIDE SEQUENCE [LARGE SCALE GENOMIC DNA]</scope>
    <source>
        <strain evidence="23">EGGRZ-B1_66</strain>
        <tissue evidence="23">Body</tissue>
    </source>
</reference>
<comment type="catalytic activity">
    <reaction evidence="14 19">
        <text>ATP + H2O + phospholipidSide 1 = ADP + phosphate + phospholipidSide 2.</text>
        <dbReference type="EC" id="7.6.2.1"/>
    </reaction>
</comment>
<dbReference type="InterPro" id="IPR006539">
    <property type="entry name" value="P-type_ATPase_IV"/>
</dbReference>
<feature type="transmembrane region" description="Helical" evidence="19">
    <location>
        <begin position="310"/>
        <end position="332"/>
    </location>
</feature>
<dbReference type="NCBIfam" id="TIGR01652">
    <property type="entry name" value="ATPase-Plipid"/>
    <property type="match status" value="2"/>
</dbReference>
<evidence type="ECO:0000256" key="11">
    <source>
        <dbReference type="ARBA" id="ARBA00022967"/>
    </source>
</evidence>
<comment type="cofactor">
    <cofactor evidence="18">
        <name>Mg(2+)</name>
        <dbReference type="ChEBI" id="CHEBI:18420"/>
    </cofactor>
</comment>
<evidence type="ECO:0000256" key="5">
    <source>
        <dbReference type="ARBA" id="ARBA00022553"/>
    </source>
</evidence>
<feature type="binding site" evidence="17">
    <location>
        <position position="383"/>
    </location>
    <ligand>
        <name>ATP</name>
        <dbReference type="ChEBI" id="CHEBI:30616"/>
    </ligand>
</feature>
<feature type="binding site" evidence="17">
    <location>
        <position position="638"/>
    </location>
    <ligand>
        <name>ATP</name>
        <dbReference type="ChEBI" id="CHEBI:30616"/>
    </ligand>
</feature>
<dbReference type="NCBIfam" id="TIGR01494">
    <property type="entry name" value="ATPase_P-type"/>
    <property type="match status" value="4"/>
</dbReference>
<evidence type="ECO:0000256" key="15">
    <source>
        <dbReference type="ARBA" id="ARBA00051303"/>
    </source>
</evidence>
<dbReference type="InterPro" id="IPR018303">
    <property type="entry name" value="ATPase_P-typ_P_site"/>
</dbReference>
<dbReference type="GO" id="GO:0005524">
    <property type="term" value="F:ATP binding"/>
    <property type="evidence" value="ECO:0007669"/>
    <property type="project" value="UniProtKB-UniRule"/>
</dbReference>
<dbReference type="InterPro" id="IPR023298">
    <property type="entry name" value="ATPase_P-typ_TM_dom_sf"/>
</dbReference>
<feature type="binding site" evidence="17">
    <location>
        <position position="759"/>
    </location>
    <ligand>
        <name>ATP</name>
        <dbReference type="ChEBI" id="CHEBI:30616"/>
    </ligand>
</feature>
<keyword evidence="5" id="KW-0597">Phosphoprotein</keyword>
<feature type="binding site" evidence="17">
    <location>
        <position position="729"/>
    </location>
    <ligand>
        <name>ATP</name>
        <dbReference type="ChEBI" id="CHEBI:30616"/>
    </ligand>
</feature>
<evidence type="ECO:0000256" key="14">
    <source>
        <dbReference type="ARBA" id="ARBA00034036"/>
    </source>
</evidence>
<keyword evidence="24" id="KW-1185">Reference proteome</keyword>
<keyword evidence="13 19" id="KW-0472">Membrane</keyword>
<dbReference type="Gene3D" id="3.40.1110.10">
    <property type="entry name" value="Calcium-transporting ATPase, cytoplasmic domain N"/>
    <property type="match status" value="1"/>
</dbReference>
<evidence type="ECO:0000256" key="8">
    <source>
        <dbReference type="ARBA" id="ARBA00022741"/>
    </source>
</evidence>
<evidence type="ECO:0000256" key="7">
    <source>
        <dbReference type="ARBA" id="ARBA00022723"/>
    </source>
</evidence>
<evidence type="ECO:0000259" key="21">
    <source>
        <dbReference type="Pfam" id="PF16209"/>
    </source>
</evidence>
<evidence type="ECO:0000256" key="10">
    <source>
        <dbReference type="ARBA" id="ARBA00022842"/>
    </source>
</evidence>
<evidence type="ECO:0000313" key="23">
    <source>
        <dbReference type="EMBL" id="KAL3315081.1"/>
    </source>
</evidence>
<evidence type="ECO:0000256" key="18">
    <source>
        <dbReference type="PIRSR" id="PIRSR606539-3"/>
    </source>
</evidence>
<dbReference type="CDD" id="cd02073">
    <property type="entry name" value="P-type_ATPase_APLT_Dnf-like"/>
    <property type="match status" value="1"/>
</dbReference>
<dbReference type="PANTHER" id="PTHR24092:SF150">
    <property type="entry name" value="PHOSPHOLIPID-TRANSPORTING ATPASE"/>
    <property type="match status" value="1"/>
</dbReference>
<dbReference type="GO" id="GO:0140326">
    <property type="term" value="F:ATPase-coupled intramembrane lipid transporter activity"/>
    <property type="evidence" value="ECO:0007669"/>
    <property type="project" value="UniProtKB-EC"/>
</dbReference>
<evidence type="ECO:0000259" key="22">
    <source>
        <dbReference type="Pfam" id="PF16212"/>
    </source>
</evidence>
<feature type="binding site" evidence="17">
    <location>
        <position position="558"/>
    </location>
    <ligand>
        <name>ATP</name>
        <dbReference type="ChEBI" id="CHEBI:30616"/>
    </ligand>
</feature>
<keyword evidence="9 17" id="KW-0067">ATP-binding</keyword>
<keyword evidence="12 19" id="KW-1133">Transmembrane helix</keyword>
<dbReference type="InterPro" id="IPR059000">
    <property type="entry name" value="ATPase_P-type_domA"/>
</dbReference>
<dbReference type="InterPro" id="IPR008250">
    <property type="entry name" value="ATPase_P-typ_transduc_dom_A_sf"/>
</dbReference>
<dbReference type="InterPro" id="IPR044492">
    <property type="entry name" value="P_typ_ATPase_HD_dom"/>
</dbReference>
<evidence type="ECO:0000256" key="4">
    <source>
        <dbReference type="ARBA" id="ARBA00022475"/>
    </source>
</evidence>
<dbReference type="InterPro" id="IPR023214">
    <property type="entry name" value="HAD_sf"/>
</dbReference>
<protein>
    <recommendedName>
        <fullName evidence="19">Phospholipid-transporting ATPase</fullName>
        <ecNumber evidence="19">7.6.2.1</ecNumber>
    </recommendedName>
</protein>
<evidence type="ECO:0000256" key="13">
    <source>
        <dbReference type="ARBA" id="ARBA00023136"/>
    </source>
</evidence>
<evidence type="ECO:0000256" key="9">
    <source>
        <dbReference type="ARBA" id="ARBA00022840"/>
    </source>
</evidence>
<dbReference type="Gene3D" id="2.70.150.10">
    <property type="entry name" value="Calcium-transporting ATPase, cytoplasmic transduction domain A"/>
    <property type="match status" value="1"/>
</dbReference>
<dbReference type="InterPro" id="IPR023299">
    <property type="entry name" value="ATPase_P-typ_cyto_dom_N"/>
</dbReference>
<feature type="binding site" evidence="18">
    <location>
        <position position="756"/>
    </location>
    <ligand>
        <name>Mg(2+)</name>
        <dbReference type="ChEBI" id="CHEBI:18420"/>
    </ligand>
</feature>
<feature type="binding site" evidence="17">
    <location>
        <position position="461"/>
    </location>
    <ligand>
        <name>ATP</name>
        <dbReference type="ChEBI" id="CHEBI:30616"/>
    </ligand>
</feature>
<feature type="active site" description="4-aspartylphosphate intermediate" evidence="16">
    <location>
        <position position="382"/>
    </location>
</feature>
<dbReference type="PRINTS" id="PR00119">
    <property type="entry name" value="CATATPASE"/>
</dbReference>
<dbReference type="PROSITE" id="PS00154">
    <property type="entry name" value="ATPASE_E1_E2"/>
    <property type="match status" value="1"/>
</dbReference>
<dbReference type="SUPFAM" id="SSF81660">
    <property type="entry name" value="Metal cation-transporting ATPase, ATP-binding domain N"/>
    <property type="match status" value="1"/>
</dbReference>
<feature type="binding site" evidence="17">
    <location>
        <position position="639"/>
    </location>
    <ligand>
        <name>ATP</name>
        <dbReference type="ChEBI" id="CHEBI:30616"/>
    </ligand>
</feature>
<feature type="transmembrane region" description="Helical" evidence="19">
    <location>
        <begin position="1000"/>
        <end position="1020"/>
    </location>
</feature>
<evidence type="ECO:0000256" key="16">
    <source>
        <dbReference type="PIRSR" id="PIRSR606539-1"/>
    </source>
</evidence>
<dbReference type="Pfam" id="PF16212">
    <property type="entry name" value="PhoLip_ATPase_C"/>
    <property type="match status" value="1"/>
</dbReference>
<gene>
    <name evidence="23" type="primary">ATP8A1</name>
    <name evidence="23" type="ORF">Ciccas_006287</name>
</gene>
<dbReference type="Pfam" id="PF00122">
    <property type="entry name" value="E1-E2_ATPase"/>
    <property type="match status" value="1"/>
</dbReference>
<comment type="caution">
    <text evidence="23">The sequence shown here is derived from an EMBL/GenBank/DDBJ whole genome shotgun (WGS) entry which is preliminary data.</text>
</comment>
<feature type="domain" description="P-type ATPase C-terminal" evidence="22">
    <location>
        <begin position="782"/>
        <end position="1034"/>
    </location>
</feature>
<evidence type="ECO:0000256" key="3">
    <source>
        <dbReference type="ARBA" id="ARBA00008109"/>
    </source>
</evidence>
<evidence type="ECO:0000256" key="12">
    <source>
        <dbReference type="ARBA" id="ARBA00022989"/>
    </source>
</evidence>
<evidence type="ECO:0000259" key="20">
    <source>
        <dbReference type="Pfam" id="PF00122"/>
    </source>
</evidence>
<feature type="transmembrane region" description="Helical" evidence="19">
    <location>
        <begin position="267"/>
        <end position="290"/>
    </location>
</feature>
<dbReference type="Pfam" id="PF16209">
    <property type="entry name" value="PhoLip_ATPase_N"/>
    <property type="match status" value="1"/>
</dbReference>
<dbReference type="SUPFAM" id="SSF81665">
    <property type="entry name" value="Calcium ATPase, transmembrane domain M"/>
    <property type="match status" value="1"/>
</dbReference>
<feature type="binding site" evidence="17">
    <location>
        <position position="640"/>
    </location>
    <ligand>
        <name>ATP</name>
        <dbReference type="ChEBI" id="CHEBI:30616"/>
    </ligand>
</feature>
<name>A0ABD2Q9Z7_9PLAT</name>
<comment type="similarity">
    <text evidence="3 19">Belongs to the cation transport ATPase (P-type) (TC 3.A.3) family. Type IV subfamily.</text>
</comment>
<comment type="catalytic activity">
    <reaction evidence="15">
        <text>a 1,2-diacyl-sn-glycero-3-phospho-L-serine(out) + ATP + H2O = a 1,2-diacyl-sn-glycero-3-phospho-L-serine(in) + ADP + phosphate + H(+)</text>
        <dbReference type="Rhea" id="RHEA:38567"/>
        <dbReference type="ChEBI" id="CHEBI:15377"/>
        <dbReference type="ChEBI" id="CHEBI:15378"/>
        <dbReference type="ChEBI" id="CHEBI:30616"/>
        <dbReference type="ChEBI" id="CHEBI:43474"/>
        <dbReference type="ChEBI" id="CHEBI:57262"/>
        <dbReference type="ChEBI" id="CHEBI:456216"/>
    </reaction>
    <physiologicalReaction direction="left-to-right" evidence="15">
        <dbReference type="Rhea" id="RHEA:38568"/>
    </physiologicalReaction>
</comment>
<dbReference type="EC" id="7.6.2.1" evidence="19"/>
<feature type="binding site" evidence="18">
    <location>
        <position position="384"/>
    </location>
    <ligand>
        <name>Mg(2+)</name>
        <dbReference type="ChEBI" id="CHEBI:18420"/>
    </ligand>
</feature>
<feature type="binding site" evidence="18">
    <location>
        <position position="760"/>
    </location>
    <ligand>
        <name>Mg(2+)</name>
        <dbReference type="ChEBI" id="CHEBI:18420"/>
    </ligand>
</feature>
<dbReference type="InterPro" id="IPR001757">
    <property type="entry name" value="P_typ_ATPase"/>
</dbReference>
<dbReference type="InterPro" id="IPR032630">
    <property type="entry name" value="P_typ_ATPase_c"/>
</dbReference>
<keyword evidence="8 17" id="KW-0547">Nucleotide-binding</keyword>
<feature type="binding site" evidence="17">
    <location>
        <position position="384"/>
    </location>
    <ligand>
        <name>ATP</name>
        <dbReference type="ChEBI" id="CHEBI:30616"/>
    </ligand>
</feature>
<feature type="transmembrane region" description="Helical" evidence="19">
    <location>
        <begin position="849"/>
        <end position="870"/>
    </location>
</feature>
<keyword evidence="10 18" id="KW-0460">Magnesium</keyword>
<feature type="binding site" evidence="18">
    <location>
        <position position="382"/>
    </location>
    <ligand>
        <name>Mg(2+)</name>
        <dbReference type="ChEBI" id="CHEBI:18420"/>
    </ligand>
</feature>
<dbReference type="GO" id="GO:0000287">
    <property type="term" value="F:magnesium ion binding"/>
    <property type="evidence" value="ECO:0007669"/>
    <property type="project" value="UniProtKB-UniRule"/>
</dbReference>
<sequence length="1065" mass="119367">MAKDQVDGRNMEGARSVIIHGPQTTKFCNNEISTSKYSAITFLPKFLYEQFRRYANQIPNVSPTGRFTTAIPLVIILCVSAIKEIIEDIKRHKADDKTNNTKTMVLRPNSDWEEVAWKDVQVGEVVKISNGQGIPADIVIFSSSEPLGMCYIETSNLDGETNLKIRQGLENTYNMITIGDLSRCGGSIECEPANRTLDQFAGVLKLSNQGGRDLALNPAQLLLRGSSLRNTKWVAGVVVYSGRQTKVMLNSSAAPLKQSRVDKTTNTYILFLFGLLLFLALFTAIANIVWTQQYKLGIWYLGMENPTLSVLQYILDFITCIILYNTIIPISLPVQLEVVRFIQALFINWDKDMMDPETGTPAMARTSNLNEELGQIKYIFSDKTGTLTQNVMEFKACSVAGVSYGNEEENAIDNLALKRALAEAGGPEDLFFRILAVCHTVVPEYDEDAKEILFQASSPDEAAIVKGAHATGYQFFEREPSKVKIRVAGQEYSYQILHVIEFTSTRKRMSVIVRSPSGETHLYTKGADSIIYDRLSSRSNYRKPTLDHLDEFARIGLRTLCIAYRVVPEDFYKTWSEEFHEASCALENREDRIAAVAEKIECELDLVGATAIEDKLQKDVPETIAKLAEAGIKIWVLTGDKQETAINIGYSCRLLCEDMELMLLNSQELGEVQSKLHEGLRVLMNHTANEENNTALIIDGKTLELALTDACRNDFISVGRECKAVICCRVSPWQKAEIVRLIRSADPNTITLAIGDGANDVGMIQAAHVGIGINGKEGTQAACSSDYAIAQFRFLQKLLLVHGTWNYSRLTKLIFYSFYKNVCLYLIQFWFAMLSGFSGQIVFERWSIALYNVLFTCAPPFALGLFDRNIRMETCIKYPALYKETLEAAHFNLKAFVGWIGNSIFHSALLFWLPVYAFNHDIVYANGQTSSLLVVGNCVYTYVVIVVCIKAGLEHTAWTWLSHLAIWGSIGAWFLFLLVYSHFYPTFSFIASEMVGMDAAVFGCPTFWFGLFLVPTLALTRDVVWKILKRSMFQNLREQVLMEEAKARSGFTISALLSQRGPGIT</sequence>
<dbReference type="SFLD" id="SFLDS00003">
    <property type="entry name" value="Haloacid_Dehalogenase"/>
    <property type="match status" value="1"/>
</dbReference>
<dbReference type="SFLD" id="SFLDG00002">
    <property type="entry name" value="C1.7:_P-type_atpase_like"/>
    <property type="match status" value="1"/>
</dbReference>
<feature type="binding site" evidence="17">
    <location>
        <position position="502"/>
    </location>
    <ligand>
        <name>ATP</name>
        <dbReference type="ChEBI" id="CHEBI:30616"/>
    </ligand>
</feature>
<evidence type="ECO:0000313" key="24">
    <source>
        <dbReference type="Proteomes" id="UP001626550"/>
    </source>
</evidence>
<feature type="binding site" evidence="17">
    <location>
        <position position="760"/>
    </location>
    <ligand>
        <name>ATP</name>
        <dbReference type="ChEBI" id="CHEBI:30616"/>
    </ligand>
</feature>
<dbReference type="FunFam" id="3.40.1110.10:FF:000087">
    <property type="entry name" value="Phospholipid-transporting ATPase"/>
    <property type="match status" value="1"/>
</dbReference>
<dbReference type="FunFam" id="3.40.50.1000:FF:000014">
    <property type="entry name" value="Phospholipid-transporting ATPase"/>
    <property type="match status" value="1"/>
</dbReference>
<dbReference type="Proteomes" id="UP001626550">
    <property type="component" value="Unassembled WGS sequence"/>
</dbReference>
<keyword evidence="11 19" id="KW-1278">Translocase</keyword>
<dbReference type="FunFam" id="2.70.150.10:FF:000021">
    <property type="entry name" value="Phospholipid-transporting ATPase"/>
    <property type="match status" value="1"/>
</dbReference>
<evidence type="ECO:0000256" key="6">
    <source>
        <dbReference type="ARBA" id="ARBA00022692"/>
    </source>
</evidence>
<feature type="transmembrane region" description="Helical" evidence="19">
    <location>
        <begin position="960"/>
        <end position="980"/>
    </location>
</feature>
<feature type="domain" description="P-type ATPase A" evidence="20">
    <location>
        <begin position="101"/>
        <end position="163"/>
    </location>
</feature>
<dbReference type="SFLD" id="SFLDF00027">
    <property type="entry name" value="p-type_atpase"/>
    <property type="match status" value="1"/>
</dbReference>
<feature type="domain" description="P-type ATPase N-terminal" evidence="21">
    <location>
        <begin position="24"/>
        <end position="69"/>
    </location>
</feature>
<feature type="binding site" evidence="17">
    <location>
        <position position="525"/>
    </location>
    <ligand>
        <name>ATP</name>
        <dbReference type="ChEBI" id="CHEBI:30616"/>
    </ligand>
</feature>
<accession>A0ABD2Q9Z7</accession>
<dbReference type="Gene3D" id="3.40.50.1000">
    <property type="entry name" value="HAD superfamily/HAD-like"/>
    <property type="match status" value="1"/>
</dbReference>
<feature type="binding site" evidence="17">
    <location>
        <position position="735"/>
    </location>
    <ligand>
        <name>ATP</name>
        <dbReference type="ChEBI" id="CHEBI:30616"/>
    </ligand>
</feature>
<evidence type="ECO:0000256" key="1">
    <source>
        <dbReference type="ARBA" id="ARBA00004141"/>
    </source>
</evidence>
<dbReference type="AlphaFoldDB" id="A0ABD2Q9Z7"/>
<feature type="binding site" evidence="17">
    <location>
        <position position="382"/>
    </location>
    <ligand>
        <name>ATP</name>
        <dbReference type="ChEBI" id="CHEBI:30616"/>
    </ligand>
</feature>
<keyword evidence="4" id="KW-1003">Cell membrane</keyword>
<dbReference type="SUPFAM" id="SSF56784">
    <property type="entry name" value="HAD-like"/>
    <property type="match status" value="1"/>
</dbReference>
<proteinExistence type="inferred from homology"/>
<dbReference type="PANTHER" id="PTHR24092">
    <property type="entry name" value="PROBABLE PHOSPHOLIPID-TRANSPORTING ATPASE"/>
    <property type="match status" value="1"/>
</dbReference>
<dbReference type="EMBL" id="JBJKFK010000832">
    <property type="protein sequence ID" value="KAL3315081.1"/>
    <property type="molecule type" value="Genomic_DNA"/>
</dbReference>
<dbReference type="GO" id="GO:0005886">
    <property type="term" value="C:plasma membrane"/>
    <property type="evidence" value="ECO:0007669"/>
    <property type="project" value="UniProtKB-SubCell"/>
</dbReference>
<evidence type="ECO:0000256" key="2">
    <source>
        <dbReference type="ARBA" id="ARBA00004236"/>
    </source>
</evidence>
<dbReference type="FunFam" id="3.40.50.1000:FF:000001">
    <property type="entry name" value="Phospholipid-transporting ATPase IC"/>
    <property type="match status" value="1"/>
</dbReference>
<comment type="subcellular location">
    <subcellularLocation>
        <location evidence="2">Cell membrane</location>
    </subcellularLocation>
    <subcellularLocation>
        <location evidence="1 19">Membrane</location>
        <topology evidence="1 19">Multi-pass membrane protein</topology>
    </subcellularLocation>
</comment>
<dbReference type="InterPro" id="IPR036412">
    <property type="entry name" value="HAD-like_sf"/>
</dbReference>
<feature type="transmembrane region" description="Helical" evidence="19">
    <location>
        <begin position="932"/>
        <end position="953"/>
    </location>
</feature>
<evidence type="ECO:0000256" key="17">
    <source>
        <dbReference type="PIRSR" id="PIRSR606539-2"/>
    </source>
</evidence>
<evidence type="ECO:0000256" key="19">
    <source>
        <dbReference type="RuleBase" id="RU362033"/>
    </source>
</evidence>
<organism evidence="23 24">
    <name type="scientific">Cichlidogyrus casuarinus</name>
    <dbReference type="NCBI Taxonomy" id="1844966"/>
    <lineage>
        <taxon>Eukaryota</taxon>
        <taxon>Metazoa</taxon>
        <taxon>Spiralia</taxon>
        <taxon>Lophotrochozoa</taxon>
        <taxon>Platyhelminthes</taxon>
        <taxon>Monogenea</taxon>
        <taxon>Monopisthocotylea</taxon>
        <taxon>Dactylogyridea</taxon>
        <taxon>Ancyrocephalidae</taxon>
        <taxon>Cichlidogyrus</taxon>
    </lineage>
</organism>